<dbReference type="PANTHER" id="PTHR43877">
    <property type="entry name" value="AMINOALKYLPHOSPHONATE N-ACETYLTRANSFERASE-RELATED-RELATED"/>
    <property type="match status" value="1"/>
</dbReference>
<protein>
    <submittedName>
        <fullName evidence="4">GNAT family N-acetyltransferase</fullName>
        <ecNumber evidence="4">2.3.1.-</ecNumber>
    </submittedName>
</protein>
<dbReference type="PROSITE" id="PS51186">
    <property type="entry name" value="GNAT"/>
    <property type="match status" value="1"/>
</dbReference>
<accession>A0ABT4VI76</accession>
<dbReference type="CDD" id="cd04301">
    <property type="entry name" value="NAT_SF"/>
    <property type="match status" value="1"/>
</dbReference>
<evidence type="ECO:0000259" key="3">
    <source>
        <dbReference type="PROSITE" id="PS51186"/>
    </source>
</evidence>
<dbReference type="PANTHER" id="PTHR43877:SF2">
    <property type="entry name" value="AMINOALKYLPHOSPHONATE N-ACETYLTRANSFERASE-RELATED"/>
    <property type="match status" value="1"/>
</dbReference>
<dbReference type="SUPFAM" id="SSF55729">
    <property type="entry name" value="Acyl-CoA N-acyltransferases (Nat)"/>
    <property type="match status" value="1"/>
</dbReference>
<dbReference type="Gene3D" id="3.40.630.30">
    <property type="match status" value="1"/>
</dbReference>
<dbReference type="InterPro" id="IPR016181">
    <property type="entry name" value="Acyl_CoA_acyltransferase"/>
</dbReference>
<sequence>MWVRTASERDLAEIRSLLVSTWHDTYDRIYGVDKVTEITDSWHSIAALRPRLTQPNSEFVVADAGERICAVAFASSKDGRVIDLHQLYVLPDAQGKGAGGLLMHEVIDSFPEASRVRLEVEETNAQAIEFYQNKGFVEVGRTANCGQDESGLPALILERSLD</sequence>
<comment type="caution">
    <text evidence="4">The sequence shown here is derived from an EMBL/GenBank/DDBJ whole genome shotgun (WGS) entry which is preliminary data.</text>
</comment>
<dbReference type="InterPro" id="IPR000182">
    <property type="entry name" value="GNAT_dom"/>
</dbReference>
<dbReference type="RefSeq" id="WP_271087414.1">
    <property type="nucleotide sequence ID" value="NZ_JAPJZH010000001.1"/>
</dbReference>
<dbReference type="InterPro" id="IPR050832">
    <property type="entry name" value="Bact_Acetyltransf"/>
</dbReference>
<keyword evidence="2 4" id="KW-0012">Acyltransferase</keyword>
<proteinExistence type="predicted"/>
<name>A0ABT4VI76_9HYPH</name>
<keyword evidence="1 4" id="KW-0808">Transferase</keyword>
<evidence type="ECO:0000256" key="1">
    <source>
        <dbReference type="ARBA" id="ARBA00022679"/>
    </source>
</evidence>
<dbReference type="GO" id="GO:0016746">
    <property type="term" value="F:acyltransferase activity"/>
    <property type="evidence" value="ECO:0007669"/>
    <property type="project" value="UniProtKB-KW"/>
</dbReference>
<evidence type="ECO:0000313" key="5">
    <source>
        <dbReference type="Proteomes" id="UP001148313"/>
    </source>
</evidence>
<gene>
    <name evidence="4" type="ORF">OOZ53_00995</name>
</gene>
<organism evidence="4 5">
    <name type="scientific">Hoeflea poritis</name>
    <dbReference type="NCBI Taxonomy" id="2993659"/>
    <lineage>
        <taxon>Bacteria</taxon>
        <taxon>Pseudomonadati</taxon>
        <taxon>Pseudomonadota</taxon>
        <taxon>Alphaproteobacteria</taxon>
        <taxon>Hyphomicrobiales</taxon>
        <taxon>Rhizobiaceae</taxon>
        <taxon>Hoeflea</taxon>
    </lineage>
</organism>
<evidence type="ECO:0000313" key="4">
    <source>
        <dbReference type="EMBL" id="MDA4843900.1"/>
    </source>
</evidence>
<evidence type="ECO:0000256" key="2">
    <source>
        <dbReference type="ARBA" id="ARBA00023315"/>
    </source>
</evidence>
<dbReference type="Proteomes" id="UP001148313">
    <property type="component" value="Unassembled WGS sequence"/>
</dbReference>
<keyword evidence="5" id="KW-1185">Reference proteome</keyword>
<dbReference type="Pfam" id="PF13673">
    <property type="entry name" value="Acetyltransf_10"/>
    <property type="match status" value="1"/>
</dbReference>
<feature type="domain" description="N-acetyltransferase" evidence="3">
    <location>
        <begin position="1"/>
        <end position="162"/>
    </location>
</feature>
<reference evidence="4" key="1">
    <citation type="submission" date="2022-11" db="EMBL/GenBank/DDBJ databases">
        <title>Hoeflea poritis sp. nov., isolated from scleractinian coral Porites lutea.</title>
        <authorList>
            <person name="Zhang G."/>
            <person name="Wei Q."/>
            <person name="Cai L."/>
        </authorList>
    </citation>
    <scope>NUCLEOTIDE SEQUENCE</scope>
    <source>
        <strain evidence="4">E7-10</strain>
    </source>
</reference>
<dbReference type="EMBL" id="JAPJZH010000001">
    <property type="protein sequence ID" value="MDA4843900.1"/>
    <property type="molecule type" value="Genomic_DNA"/>
</dbReference>
<dbReference type="EC" id="2.3.1.-" evidence="4"/>